<dbReference type="InterPro" id="IPR006439">
    <property type="entry name" value="HAD-SF_hydro_IA"/>
</dbReference>
<dbReference type="AlphaFoldDB" id="A0A563EZW3"/>
<evidence type="ECO:0000313" key="1">
    <source>
        <dbReference type="EMBL" id="TWP53173.1"/>
    </source>
</evidence>
<gene>
    <name evidence="1" type="ORF">FKR81_08210</name>
</gene>
<accession>A0A563EZW3</accession>
<dbReference type="InterPro" id="IPR036412">
    <property type="entry name" value="HAD-like_sf"/>
</dbReference>
<reference evidence="1 2" key="1">
    <citation type="submission" date="2019-07" db="EMBL/GenBank/DDBJ databases">
        <title>Lentzea xizangensis sp. nov., isolated from Qinghai-Tibetan Plateau Soils.</title>
        <authorList>
            <person name="Huang J."/>
        </authorList>
    </citation>
    <scope>NUCLEOTIDE SEQUENCE [LARGE SCALE GENOMIC DNA]</scope>
    <source>
        <strain evidence="1 2">FXJ1.1311</strain>
    </source>
</reference>
<protein>
    <submittedName>
        <fullName evidence="1">HAD-IA family hydrolase</fullName>
    </submittedName>
</protein>
<dbReference type="SUPFAM" id="SSF56784">
    <property type="entry name" value="HAD-like"/>
    <property type="match status" value="1"/>
</dbReference>
<proteinExistence type="predicted"/>
<keyword evidence="2" id="KW-1185">Reference proteome</keyword>
<dbReference type="GO" id="GO:0016787">
    <property type="term" value="F:hydrolase activity"/>
    <property type="evidence" value="ECO:0007669"/>
    <property type="project" value="UniProtKB-KW"/>
</dbReference>
<dbReference type="EMBL" id="VOBR01000004">
    <property type="protein sequence ID" value="TWP53173.1"/>
    <property type="molecule type" value="Genomic_DNA"/>
</dbReference>
<dbReference type="PANTHER" id="PTHR43611">
    <property type="entry name" value="ALPHA-D-GLUCOSE 1-PHOSPHATE PHOSPHATASE"/>
    <property type="match status" value="1"/>
</dbReference>
<dbReference type="NCBIfam" id="TIGR01509">
    <property type="entry name" value="HAD-SF-IA-v3"/>
    <property type="match status" value="1"/>
</dbReference>
<dbReference type="Proteomes" id="UP000316639">
    <property type="component" value="Unassembled WGS sequence"/>
</dbReference>
<dbReference type="Gene3D" id="3.40.50.1000">
    <property type="entry name" value="HAD superfamily/HAD-like"/>
    <property type="match status" value="1"/>
</dbReference>
<dbReference type="PRINTS" id="PR00413">
    <property type="entry name" value="HADHALOGNASE"/>
</dbReference>
<evidence type="ECO:0000313" key="2">
    <source>
        <dbReference type="Proteomes" id="UP000316639"/>
    </source>
</evidence>
<keyword evidence="1" id="KW-0378">Hydrolase</keyword>
<dbReference type="OrthoDB" id="9797415at2"/>
<dbReference type="InterPro" id="IPR023214">
    <property type="entry name" value="HAD_sf"/>
</dbReference>
<dbReference type="Pfam" id="PF00702">
    <property type="entry name" value="Hydrolase"/>
    <property type="match status" value="1"/>
</dbReference>
<sequence>MYGVSVADFEQAYWPARDAYDRGQSDVDYWRAVGEPLGVDVSASMAESLTAADVAGWLHTDPSTLSLLESLDSAGVPMALLSNAPVSFARVAEEQEWTKHFRHLVFSGDLGCAKPDRRIWDHLVSLLDAAPGDVVFLDDRQTNVDGALAAGIDARLWAPHVGPELGAEFRQLGA</sequence>
<name>A0A563EZW3_9PSEU</name>
<dbReference type="PANTHER" id="PTHR43611:SF3">
    <property type="entry name" value="FLAVIN MONONUCLEOTIDE HYDROLASE 1, CHLOROPLATIC"/>
    <property type="match status" value="1"/>
</dbReference>
<comment type="caution">
    <text evidence="1">The sequence shown here is derived from an EMBL/GenBank/DDBJ whole genome shotgun (WGS) entry which is preliminary data.</text>
</comment>
<organism evidence="1 2">
    <name type="scientific">Lentzea tibetensis</name>
    <dbReference type="NCBI Taxonomy" id="2591470"/>
    <lineage>
        <taxon>Bacteria</taxon>
        <taxon>Bacillati</taxon>
        <taxon>Actinomycetota</taxon>
        <taxon>Actinomycetes</taxon>
        <taxon>Pseudonocardiales</taxon>
        <taxon>Pseudonocardiaceae</taxon>
        <taxon>Lentzea</taxon>
    </lineage>
</organism>